<dbReference type="InterPro" id="IPR036663">
    <property type="entry name" value="Fumarylacetoacetase_C_sf"/>
</dbReference>
<dbReference type="AlphaFoldDB" id="A0A292YFH9"/>
<feature type="domain" description="Fumarylacetoacetase-like C-terminal" evidence="2">
    <location>
        <begin position="20"/>
        <end position="187"/>
    </location>
</feature>
<evidence type="ECO:0000259" key="2">
    <source>
        <dbReference type="Pfam" id="PF01557"/>
    </source>
</evidence>
<keyword evidence="4" id="KW-1185">Reference proteome</keyword>
<comment type="caution">
    <text evidence="3">The sequence shown here is derived from an EMBL/GenBank/DDBJ whole genome shotgun (WGS) entry which is preliminary data.</text>
</comment>
<dbReference type="Gene3D" id="3.90.850.10">
    <property type="entry name" value="Fumarylacetoacetase-like, C-terminal domain"/>
    <property type="match status" value="1"/>
</dbReference>
<dbReference type="Pfam" id="PF01557">
    <property type="entry name" value="FAA_hydrolase"/>
    <property type="match status" value="1"/>
</dbReference>
<dbReference type="Proteomes" id="UP000217944">
    <property type="component" value="Unassembled WGS sequence"/>
</dbReference>
<dbReference type="GO" id="GO:0018773">
    <property type="term" value="F:acetylpyruvate hydrolase activity"/>
    <property type="evidence" value="ECO:0007669"/>
    <property type="project" value="TreeGrafter"/>
</dbReference>
<keyword evidence="1" id="KW-0479">Metal-binding</keyword>
<evidence type="ECO:0000313" key="4">
    <source>
        <dbReference type="Proteomes" id="UP000217944"/>
    </source>
</evidence>
<gene>
    <name evidence="3" type="ORF">LNAT_P1031</name>
</gene>
<dbReference type="PANTHER" id="PTHR11820:SF7">
    <property type="entry name" value="ACYLPYRUVASE FAHD1, MITOCHONDRIAL"/>
    <property type="match status" value="1"/>
</dbReference>
<name>A0A292YFH9_9BACT</name>
<dbReference type="SUPFAM" id="SSF56529">
    <property type="entry name" value="FAH"/>
    <property type="match status" value="1"/>
</dbReference>
<evidence type="ECO:0000313" key="3">
    <source>
        <dbReference type="EMBL" id="GAX87734.1"/>
    </source>
</evidence>
<dbReference type="OrthoDB" id="5197601at2"/>
<proteinExistence type="predicted"/>
<accession>A0A292YFH9</accession>
<protein>
    <recommendedName>
        <fullName evidence="2">Fumarylacetoacetase-like C-terminal domain-containing protein</fullName>
    </recommendedName>
</protein>
<reference evidence="3 4" key="1">
    <citation type="journal article" date="2017" name="Syst. Appl. Microbiol.">
        <title>Lebetimonas natsushimae sp. nov., a novel strictly anaerobic, moderately thermophilic chemoautotroph isolated from a deep-sea hydrothermal vent polychaete nest in the Mid-Okinawa Trough.</title>
        <authorList>
            <person name="Nagata R."/>
            <person name="Takaki Y."/>
            <person name="Tame A."/>
            <person name="Nunoura T."/>
            <person name="Muto H."/>
            <person name="Mino S."/>
            <person name="Sawayama S."/>
            <person name="Takai K."/>
            <person name="Nakagawa S."/>
        </authorList>
    </citation>
    <scope>NUCLEOTIDE SEQUENCE [LARGE SCALE GENOMIC DNA]</scope>
    <source>
        <strain evidence="3 4">HS1857</strain>
    </source>
</reference>
<organism evidence="3 4">
    <name type="scientific">Lebetimonas natsushimae</name>
    <dbReference type="NCBI Taxonomy" id="1936991"/>
    <lineage>
        <taxon>Bacteria</taxon>
        <taxon>Pseudomonadati</taxon>
        <taxon>Campylobacterota</taxon>
        <taxon>Epsilonproteobacteria</taxon>
        <taxon>Nautiliales</taxon>
        <taxon>Nautiliaceae</taxon>
        <taxon>Lebetimonas</taxon>
    </lineage>
</organism>
<dbReference type="EMBL" id="BDME01000002">
    <property type="protein sequence ID" value="GAX87734.1"/>
    <property type="molecule type" value="Genomic_DNA"/>
</dbReference>
<dbReference type="GO" id="GO:0046872">
    <property type="term" value="F:metal ion binding"/>
    <property type="evidence" value="ECO:0007669"/>
    <property type="project" value="UniProtKB-KW"/>
</dbReference>
<dbReference type="PANTHER" id="PTHR11820">
    <property type="entry name" value="ACYLPYRUVASE"/>
    <property type="match status" value="1"/>
</dbReference>
<sequence>MENVKFRTLKFENRKIIPCKIVCVGRNYVAHIEELNNELPSEPVYFIKSNSAIGDELKIVDYSPTHYEGEICFLIENKQIVGVGFGFDLTLREIQSRLKQKGLPWERAKAFKNSVVFSEFISIDDIDDLGIEVYKNGELVQKGDVSLMIYKPEFLVKDIDKIFGLDDGDIIMSGTPKGVGVINKGDKFIGKILKNKEVLIEKEFVCS</sequence>
<evidence type="ECO:0000256" key="1">
    <source>
        <dbReference type="ARBA" id="ARBA00022723"/>
    </source>
</evidence>
<dbReference type="RefSeq" id="WP_096259062.1">
    <property type="nucleotide sequence ID" value="NZ_BDME01000002.1"/>
</dbReference>
<dbReference type="InterPro" id="IPR011234">
    <property type="entry name" value="Fumarylacetoacetase-like_C"/>
</dbReference>